<feature type="site" description="Interaction with the cone snail toxin Con-ikot-ikot" evidence="18">
    <location>
        <position position="694"/>
    </location>
</feature>
<evidence type="ECO:0000256" key="18">
    <source>
        <dbReference type="PIRSR" id="PIRSR601508-2"/>
    </source>
</evidence>
<comment type="subcellular location">
    <subcellularLocation>
        <location evidence="15">Postsynaptic cell membrane</location>
        <topology evidence="15">Multi-pass membrane protein</topology>
    </subcellularLocation>
</comment>
<evidence type="ECO:0000256" key="12">
    <source>
        <dbReference type="ARBA" id="ARBA00023257"/>
    </source>
</evidence>
<gene>
    <name evidence="24" type="primary">AUGUSTUS-3.0.2_32204</name>
    <name evidence="24" type="ORF">TcasGA2_TC032204</name>
</gene>
<feature type="binding site" evidence="17">
    <location>
        <position position="517"/>
    </location>
    <ligand>
        <name>L-glutamate</name>
        <dbReference type="ChEBI" id="CHEBI:29985"/>
    </ligand>
</feature>
<keyword evidence="11" id="KW-0325">Glycoprotein</keyword>
<dbReference type="FunFam" id="3.40.190.10:FF:000117">
    <property type="entry name" value="Glutamate receptor, ionotropic kainate"/>
    <property type="match status" value="1"/>
</dbReference>
<dbReference type="GO" id="GO:0050804">
    <property type="term" value="P:modulation of chemical synaptic transmission"/>
    <property type="evidence" value="ECO:0000318"/>
    <property type="project" value="GO_Central"/>
</dbReference>
<feature type="chain" id="PRO_5007300317" description="Glutamate receptor 1" evidence="21">
    <location>
        <begin position="17"/>
        <end position="903"/>
    </location>
</feature>
<dbReference type="Pfam" id="PF00060">
    <property type="entry name" value="Lig_chan"/>
    <property type="match status" value="1"/>
</dbReference>
<dbReference type="SUPFAM" id="SSF81324">
    <property type="entry name" value="Voltage-gated potassium channels"/>
    <property type="match status" value="1"/>
</dbReference>
<keyword evidence="7" id="KW-0770">Synapse</keyword>
<dbReference type="Gene3D" id="3.40.50.2300">
    <property type="match status" value="2"/>
</dbReference>
<evidence type="ECO:0000256" key="20">
    <source>
        <dbReference type="SAM" id="Phobius"/>
    </source>
</evidence>
<feature type="disulfide bond" evidence="19">
    <location>
        <begin position="82"/>
        <end position="337"/>
    </location>
</feature>
<dbReference type="GO" id="GO:0005886">
    <property type="term" value="C:plasma membrane"/>
    <property type="evidence" value="ECO:0000318"/>
    <property type="project" value="GO_Central"/>
</dbReference>
<feature type="binding site" evidence="17">
    <location>
        <position position="739"/>
    </location>
    <ligand>
        <name>L-glutamate</name>
        <dbReference type="ChEBI" id="CHEBI:29985"/>
    </ligand>
</feature>
<proteinExistence type="inferred from homology"/>
<keyword evidence="6 20" id="KW-1133">Transmembrane helix</keyword>
<feature type="binding site" evidence="17">
    <location>
        <position position="689"/>
    </location>
    <ligand>
        <name>L-glutamate</name>
        <dbReference type="ChEBI" id="CHEBI:29985"/>
    </ligand>
</feature>
<dbReference type="GO" id="GO:0008066">
    <property type="term" value="F:glutamate receptor activity"/>
    <property type="evidence" value="ECO:0000318"/>
    <property type="project" value="GO_Central"/>
</dbReference>
<evidence type="ECO:0000256" key="3">
    <source>
        <dbReference type="ARBA" id="ARBA00022475"/>
    </source>
</evidence>
<dbReference type="AlphaFoldDB" id="A0A139WN68"/>
<dbReference type="GO" id="GO:0035249">
    <property type="term" value="P:synaptic transmission, glutamatergic"/>
    <property type="evidence" value="ECO:0000318"/>
    <property type="project" value="GO_Central"/>
</dbReference>
<evidence type="ECO:0000256" key="19">
    <source>
        <dbReference type="PIRSR" id="PIRSR601508-3"/>
    </source>
</evidence>
<feature type="transmembrane region" description="Helical" evidence="20">
    <location>
        <begin position="825"/>
        <end position="852"/>
    </location>
</feature>
<dbReference type="eggNOG" id="KOG1052">
    <property type="taxonomic scope" value="Eukaryota"/>
</dbReference>
<evidence type="ECO:0000259" key="23">
    <source>
        <dbReference type="SMART" id="SM00918"/>
    </source>
</evidence>
<dbReference type="GO" id="GO:0008328">
    <property type="term" value="C:ionotropic glutamate receptor complex"/>
    <property type="evidence" value="ECO:0007669"/>
    <property type="project" value="UniProtKB-ARBA"/>
</dbReference>
<keyword evidence="14" id="KW-0407">Ion channel</keyword>
<dbReference type="Proteomes" id="UP000007266">
    <property type="component" value="Linkage group 2"/>
</dbReference>
<evidence type="ECO:0000256" key="15">
    <source>
        <dbReference type="ARBA" id="ARBA00034104"/>
    </source>
</evidence>
<keyword evidence="5 21" id="KW-0732">Signal</keyword>
<dbReference type="FunFam" id="3.40.190.10:FF:000061">
    <property type="entry name" value="Glutamate receptor, ionotropic kainate"/>
    <property type="match status" value="1"/>
</dbReference>
<evidence type="ECO:0000259" key="22">
    <source>
        <dbReference type="SMART" id="SM00079"/>
    </source>
</evidence>
<dbReference type="SMART" id="SM00079">
    <property type="entry name" value="PBPe"/>
    <property type="match status" value="1"/>
</dbReference>
<evidence type="ECO:0000313" key="25">
    <source>
        <dbReference type="Proteomes" id="UP000007266"/>
    </source>
</evidence>
<keyword evidence="12" id="KW-0628">Postsynaptic cell membrane</keyword>
<evidence type="ECO:0000256" key="2">
    <source>
        <dbReference type="ARBA" id="ARBA00022448"/>
    </source>
</evidence>
<evidence type="ECO:0000256" key="7">
    <source>
        <dbReference type="ARBA" id="ARBA00023018"/>
    </source>
</evidence>
<feature type="site" description="Crucial to convey clamshell closure to channel opening" evidence="18">
    <location>
        <position position="667"/>
    </location>
</feature>
<keyword evidence="8" id="KW-0406">Ion transport</keyword>
<protein>
    <recommendedName>
        <fullName evidence="16">Glutamate receptor 1</fullName>
    </recommendedName>
</protein>
<keyword evidence="25" id="KW-1185">Reference proteome</keyword>
<dbReference type="Gene3D" id="1.10.287.70">
    <property type="match status" value="1"/>
</dbReference>
<evidence type="ECO:0000256" key="5">
    <source>
        <dbReference type="ARBA" id="ARBA00022729"/>
    </source>
</evidence>
<feature type="site" description="Interaction with the cone snail toxin Con-ikot-ikot" evidence="18">
    <location>
        <position position="785"/>
    </location>
</feature>
<feature type="binding site" evidence="17">
    <location>
        <position position="522"/>
    </location>
    <ligand>
        <name>L-glutamate</name>
        <dbReference type="ChEBI" id="CHEBI:29985"/>
    </ligand>
</feature>
<evidence type="ECO:0000256" key="4">
    <source>
        <dbReference type="ARBA" id="ARBA00022692"/>
    </source>
</evidence>
<dbReference type="GO" id="GO:0004970">
    <property type="term" value="F:glutamate-gated receptor activity"/>
    <property type="evidence" value="ECO:0007669"/>
    <property type="project" value="UniProtKB-ARBA"/>
</dbReference>
<dbReference type="GO" id="GO:1904315">
    <property type="term" value="F:transmitter-gated monoatomic ion channel activity involved in regulation of postsynaptic membrane potential"/>
    <property type="evidence" value="ECO:0000318"/>
    <property type="project" value="GO_Central"/>
</dbReference>
<evidence type="ECO:0000313" key="24">
    <source>
        <dbReference type="EMBL" id="KYB29344.1"/>
    </source>
</evidence>
<keyword evidence="19" id="KW-1015">Disulfide bond</keyword>
<evidence type="ECO:0000256" key="10">
    <source>
        <dbReference type="ARBA" id="ARBA00023170"/>
    </source>
</evidence>
<name>A0A139WN68_TRICA</name>
<dbReference type="CDD" id="cd13714">
    <property type="entry name" value="PBP2_iGluR_Kainate"/>
    <property type="match status" value="1"/>
</dbReference>
<dbReference type="SUPFAM" id="SSF53850">
    <property type="entry name" value="Periplasmic binding protein-like II"/>
    <property type="match status" value="1"/>
</dbReference>
<dbReference type="InParanoid" id="A0A139WN68"/>
<dbReference type="SMART" id="SM00918">
    <property type="entry name" value="Lig_chan-Glu_bd"/>
    <property type="match status" value="1"/>
</dbReference>
<feature type="signal peptide" evidence="21">
    <location>
        <begin position="1"/>
        <end position="16"/>
    </location>
</feature>
<dbReference type="Pfam" id="PF01094">
    <property type="entry name" value="ANF_receptor"/>
    <property type="match status" value="1"/>
</dbReference>
<feature type="domain" description="Ionotropic glutamate receptor C-terminal" evidence="22">
    <location>
        <begin position="429"/>
        <end position="802"/>
    </location>
</feature>
<keyword evidence="4 20" id="KW-0812">Transmembrane</keyword>
<dbReference type="GO" id="GO:0098839">
    <property type="term" value="C:postsynaptic density membrane"/>
    <property type="evidence" value="ECO:0000318"/>
    <property type="project" value="GO_Central"/>
</dbReference>
<accession>A0A139WN68</accession>
<organism evidence="24 25">
    <name type="scientific">Tribolium castaneum</name>
    <name type="common">Red flour beetle</name>
    <dbReference type="NCBI Taxonomy" id="7070"/>
    <lineage>
        <taxon>Eukaryota</taxon>
        <taxon>Metazoa</taxon>
        <taxon>Ecdysozoa</taxon>
        <taxon>Arthropoda</taxon>
        <taxon>Hexapoda</taxon>
        <taxon>Insecta</taxon>
        <taxon>Pterygota</taxon>
        <taxon>Neoptera</taxon>
        <taxon>Endopterygota</taxon>
        <taxon>Coleoptera</taxon>
        <taxon>Polyphaga</taxon>
        <taxon>Cucujiformia</taxon>
        <taxon>Tenebrionidae</taxon>
        <taxon>Tenebrionidae incertae sedis</taxon>
        <taxon>Tribolium</taxon>
    </lineage>
</organism>
<feature type="transmembrane region" description="Helical" evidence="20">
    <location>
        <begin position="562"/>
        <end position="581"/>
    </location>
</feature>
<dbReference type="Pfam" id="PF10613">
    <property type="entry name" value="Lig_chan-Glu_bd"/>
    <property type="match status" value="1"/>
</dbReference>
<reference evidence="24 25" key="2">
    <citation type="journal article" date="2010" name="Nucleic Acids Res.">
        <title>BeetleBase in 2010: revisions to provide comprehensive genomic information for Tribolium castaneum.</title>
        <authorList>
            <person name="Kim H.S."/>
            <person name="Murphy T."/>
            <person name="Xia J."/>
            <person name="Caragea D."/>
            <person name="Park Y."/>
            <person name="Beeman R.W."/>
            <person name="Lorenzen M.D."/>
            <person name="Butcher S."/>
            <person name="Manak J.R."/>
            <person name="Brown S.J."/>
        </authorList>
    </citation>
    <scope>GENOME REANNOTATION</scope>
    <source>
        <strain evidence="24 25">Georgia GA2</strain>
    </source>
</reference>
<dbReference type="Gene3D" id="3.40.190.10">
    <property type="entry name" value="Periplasmic binding protein-like II"/>
    <property type="match status" value="2"/>
</dbReference>
<feature type="disulfide bond" evidence="19">
    <location>
        <begin position="751"/>
        <end position="809"/>
    </location>
</feature>
<dbReference type="FunFam" id="1.10.287.70:FF:000064">
    <property type="entry name" value="Glutamate receptor ionotropic, kainate"/>
    <property type="match status" value="1"/>
</dbReference>
<keyword evidence="10 24" id="KW-0675">Receptor</keyword>
<dbReference type="InterPro" id="IPR019594">
    <property type="entry name" value="Glu/Gly-bd"/>
</dbReference>
<keyword evidence="3" id="KW-1003">Cell membrane</keyword>
<dbReference type="PANTHER" id="PTHR18966">
    <property type="entry name" value="IONOTROPIC GLUTAMATE RECEPTOR"/>
    <property type="match status" value="1"/>
</dbReference>
<dbReference type="InterPro" id="IPR001508">
    <property type="entry name" value="Iono_Glu_rcpt_met"/>
</dbReference>
<dbReference type="InterPro" id="IPR001828">
    <property type="entry name" value="ANF_lig-bd_rcpt"/>
</dbReference>
<keyword evidence="2" id="KW-0813">Transport</keyword>
<comment type="similarity">
    <text evidence="1">Belongs to the glutamate-gated ion channel (TC 1.A.10.1) family.</text>
</comment>
<evidence type="ECO:0000256" key="11">
    <source>
        <dbReference type="ARBA" id="ARBA00023180"/>
    </source>
</evidence>
<dbReference type="EMBL" id="KQ971312">
    <property type="protein sequence ID" value="KYB29344.1"/>
    <property type="molecule type" value="Genomic_DNA"/>
</dbReference>
<evidence type="ECO:0000256" key="6">
    <source>
        <dbReference type="ARBA" id="ARBA00022989"/>
    </source>
</evidence>
<reference evidence="24 25" key="1">
    <citation type="journal article" date="2008" name="Nature">
        <title>The genome of the model beetle and pest Tribolium castaneum.</title>
        <authorList>
            <consortium name="Tribolium Genome Sequencing Consortium"/>
            <person name="Richards S."/>
            <person name="Gibbs R.A."/>
            <person name="Weinstock G.M."/>
            <person name="Brown S.J."/>
            <person name="Denell R."/>
            <person name="Beeman R.W."/>
            <person name="Gibbs R."/>
            <person name="Beeman R.W."/>
            <person name="Brown S.J."/>
            <person name="Bucher G."/>
            <person name="Friedrich M."/>
            <person name="Grimmelikhuijzen C.J."/>
            <person name="Klingler M."/>
            <person name="Lorenzen M."/>
            <person name="Richards S."/>
            <person name="Roth S."/>
            <person name="Schroder R."/>
            <person name="Tautz D."/>
            <person name="Zdobnov E.M."/>
            <person name="Muzny D."/>
            <person name="Gibbs R.A."/>
            <person name="Weinstock G.M."/>
            <person name="Attaway T."/>
            <person name="Bell S."/>
            <person name="Buhay C.J."/>
            <person name="Chandrabose M.N."/>
            <person name="Chavez D."/>
            <person name="Clerk-Blankenburg K.P."/>
            <person name="Cree A."/>
            <person name="Dao M."/>
            <person name="Davis C."/>
            <person name="Chacko J."/>
            <person name="Dinh H."/>
            <person name="Dugan-Rocha S."/>
            <person name="Fowler G."/>
            <person name="Garner T.T."/>
            <person name="Garnes J."/>
            <person name="Gnirke A."/>
            <person name="Hawes A."/>
            <person name="Hernandez J."/>
            <person name="Hines S."/>
            <person name="Holder M."/>
            <person name="Hume J."/>
            <person name="Jhangiani S.N."/>
            <person name="Joshi V."/>
            <person name="Khan Z.M."/>
            <person name="Jackson L."/>
            <person name="Kovar C."/>
            <person name="Kowis A."/>
            <person name="Lee S."/>
            <person name="Lewis L.R."/>
            <person name="Margolis J."/>
            <person name="Morgan M."/>
            <person name="Nazareth L.V."/>
            <person name="Nguyen N."/>
            <person name="Okwuonu G."/>
            <person name="Parker D."/>
            <person name="Richards S."/>
            <person name="Ruiz S.J."/>
            <person name="Santibanez J."/>
            <person name="Savard J."/>
            <person name="Scherer S.E."/>
            <person name="Schneider B."/>
            <person name="Sodergren E."/>
            <person name="Tautz D."/>
            <person name="Vattahil S."/>
            <person name="Villasana D."/>
            <person name="White C.S."/>
            <person name="Wright R."/>
            <person name="Park Y."/>
            <person name="Beeman R.W."/>
            <person name="Lord J."/>
            <person name="Oppert B."/>
            <person name="Lorenzen M."/>
            <person name="Brown S."/>
            <person name="Wang L."/>
            <person name="Savard J."/>
            <person name="Tautz D."/>
            <person name="Richards S."/>
            <person name="Weinstock G."/>
            <person name="Gibbs R.A."/>
            <person name="Liu Y."/>
            <person name="Worley K."/>
            <person name="Weinstock G."/>
            <person name="Elsik C.G."/>
            <person name="Reese J.T."/>
            <person name="Elhaik E."/>
            <person name="Landan G."/>
            <person name="Graur D."/>
            <person name="Arensburger P."/>
            <person name="Atkinson P."/>
            <person name="Beeman R.W."/>
            <person name="Beidler J."/>
            <person name="Brown S.J."/>
            <person name="Demuth J.P."/>
            <person name="Drury D.W."/>
            <person name="Du Y.Z."/>
            <person name="Fujiwara H."/>
            <person name="Lorenzen M."/>
            <person name="Maselli V."/>
            <person name="Osanai M."/>
            <person name="Park Y."/>
            <person name="Robertson H.M."/>
            <person name="Tu Z."/>
            <person name="Wang J.J."/>
            <person name="Wang S."/>
            <person name="Richards S."/>
            <person name="Song H."/>
            <person name="Zhang L."/>
            <person name="Sodergren E."/>
            <person name="Werner D."/>
            <person name="Stanke M."/>
            <person name="Morgenstern B."/>
            <person name="Solovyev V."/>
            <person name="Kosarev P."/>
            <person name="Brown G."/>
            <person name="Chen H.C."/>
            <person name="Ermolaeva O."/>
            <person name="Hlavina W."/>
            <person name="Kapustin Y."/>
            <person name="Kiryutin B."/>
            <person name="Kitts P."/>
            <person name="Maglott D."/>
            <person name="Pruitt K."/>
            <person name="Sapojnikov V."/>
            <person name="Souvorov A."/>
            <person name="Mackey A.J."/>
            <person name="Waterhouse R.M."/>
            <person name="Wyder S."/>
            <person name="Zdobnov E.M."/>
            <person name="Zdobnov E.M."/>
            <person name="Wyder S."/>
            <person name="Kriventseva E.V."/>
            <person name="Kadowaki T."/>
            <person name="Bork P."/>
            <person name="Aranda M."/>
            <person name="Bao R."/>
            <person name="Beermann A."/>
            <person name="Berns N."/>
            <person name="Bolognesi R."/>
            <person name="Bonneton F."/>
            <person name="Bopp D."/>
            <person name="Brown S.J."/>
            <person name="Bucher G."/>
            <person name="Butts T."/>
            <person name="Chaumot A."/>
            <person name="Denell R.E."/>
            <person name="Ferrier D.E."/>
            <person name="Friedrich M."/>
            <person name="Gordon C.M."/>
            <person name="Jindra M."/>
            <person name="Klingler M."/>
            <person name="Lan Q."/>
            <person name="Lattorff H.M."/>
            <person name="Laudet V."/>
            <person name="von Levetsow C."/>
            <person name="Liu Z."/>
            <person name="Lutz R."/>
            <person name="Lynch J.A."/>
            <person name="da Fonseca R.N."/>
            <person name="Posnien N."/>
            <person name="Reuter R."/>
            <person name="Roth S."/>
            <person name="Savard J."/>
            <person name="Schinko J.B."/>
            <person name="Schmitt C."/>
            <person name="Schoppmeier M."/>
            <person name="Schroder R."/>
            <person name="Shippy T.D."/>
            <person name="Simonnet F."/>
            <person name="Marques-Souza H."/>
            <person name="Tautz D."/>
            <person name="Tomoyasu Y."/>
            <person name="Trauner J."/>
            <person name="Van der Zee M."/>
            <person name="Vervoort M."/>
            <person name="Wittkopp N."/>
            <person name="Wimmer E.A."/>
            <person name="Yang X."/>
            <person name="Jones A.K."/>
            <person name="Sattelle D.B."/>
            <person name="Ebert P.R."/>
            <person name="Nelson D."/>
            <person name="Scott J.G."/>
            <person name="Beeman R.W."/>
            <person name="Muthukrishnan S."/>
            <person name="Kramer K.J."/>
            <person name="Arakane Y."/>
            <person name="Beeman R.W."/>
            <person name="Zhu Q."/>
            <person name="Hogenkamp D."/>
            <person name="Dixit R."/>
            <person name="Oppert B."/>
            <person name="Jiang H."/>
            <person name="Zou Z."/>
            <person name="Marshall J."/>
            <person name="Elpidina E."/>
            <person name="Vinokurov K."/>
            <person name="Oppert C."/>
            <person name="Zou Z."/>
            <person name="Evans J."/>
            <person name="Lu Z."/>
            <person name="Zhao P."/>
            <person name="Sumathipala N."/>
            <person name="Altincicek B."/>
            <person name="Vilcinskas A."/>
            <person name="Williams M."/>
            <person name="Hultmark D."/>
            <person name="Hetru C."/>
            <person name="Jiang H."/>
            <person name="Grimmelikhuijzen C.J."/>
            <person name="Hauser F."/>
            <person name="Cazzamali G."/>
            <person name="Williamson M."/>
            <person name="Park Y."/>
            <person name="Li B."/>
            <person name="Tanaka Y."/>
            <person name="Predel R."/>
            <person name="Neupert S."/>
            <person name="Schachtner J."/>
            <person name="Verleyen P."/>
            <person name="Raible F."/>
            <person name="Bork P."/>
            <person name="Friedrich M."/>
            <person name="Walden K.K."/>
            <person name="Robertson H.M."/>
            <person name="Angeli S."/>
            <person name="Foret S."/>
            <person name="Bucher G."/>
            <person name="Schuetz S."/>
            <person name="Maleszka R."/>
            <person name="Wimmer E.A."/>
            <person name="Beeman R.W."/>
            <person name="Lorenzen M."/>
            <person name="Tomoyasu Y."/>
            <person name="Miller S.C."/>
            <person name="Grossmann D."/>
            <person name="Bucher G."/>
        </authorList>
    </citation>
    <scope>NUCLEOTIDE SEQUENCE [LARGE SCALE GENOMIC DNA]</scope>
    <source>
        <strain evidence="24 25">Georgia GA2</strain>
    </source>
</reference>
<feature type="domain" description="Ionotropic glutamate receptor L-glutamate and glycine-binding" evidence="23">
    <location>
        <begin position="439"/>
        <end position="506"/>
    </location>
</feature>
<dbReference type="SUPFAM" id="SSF53822">
    <property type="entry name" value="Periplasmic binding protein-like I"/>
    <property type="match status" value="1"/>
</dbReference>
<evidence type="ECO:0000256" key="13">
    <source>
        <dbReference type="ARBA" id="ARBA00023286"/>
    </source>
</evidence>
<evidence type="ECO:0000256" key="16">
    <source>
        <dbReference type="ARBA" id="ARBA00072754"/>
    </source>
</evidence>
<keyword evidence="13" id="KW-1071">Ligand-gated ion channel</keyword>
<evidence type="ECO:0000256" key="17">
    <source>
        <dbReference type="PIRSR" id="PIRSR601508-1"/>
    </source>
</evidence>
<keyword evidence="9 20" id="KW-0472">Membrane</keyword>
<evidence type="ECO:0000256" key="1">
    <source>
        <dbReference type="ARBA" id="ARBA00008685"/>
    </source>
</evidence>
<dbReference type="InterPro" id="IPR028082">
    <property type="entry name" value="Peripla_BP_I"/>
</dbReference>
<dbReference type="OMA" id="NEMANGW"/>
<dbReference type="OrthoDB" id="5984008at2759"/>
<dbReference type="InterPro" id="IPR001320">
    <property type="entry name" value="Iontro_rcpt_C"/>
</dbReference>
<dbReference type="InterPro" id="IPR015683">
    <property type="entry name" value="Ionotropic_Glu_rcpt"/>
</dbReference>
<evidence type="ECO:0000256" key="8">
    <source>
        <dbReference type="ARBA" id="ARBA00023065"/>
    </source>
</evidence>
<sequence>MATFSILFLILLEACASPENPKALKVAFFLNENAALDELAITSATNYINNYAATQYALNFVLAPRIYRIKKSEIYNVGNLACDALREGIAAIFGPENGEANEIIQSMALSLEIPQFQTFWNPNFATYAGLGTANKKEIFNFNLYPSPSVLSKAFATLVRENDWRSYTIIYENDDGLVRLQEVLKALSPNNPLVTYRKLGPEPDHRPVFKEIVASGALHIILDCEADHTIDILSQAKEVKLFEEYHTYLLTSLDAYTIDFRQLGEIKTNVSIVRMLDQKVVDTVIGNWELVDSERKLKIPNKLIKVKTAFLFDALNLFITAYSNLDQEQEMDVRPQSCDTNEISSHGYRLSAFIPLLNMTKGMLGEPISGSLNFNSLGQRVSLKLEVLELRKDEFRVTGIWDSGTPHSIYSTITSADREKELEQQLKGRTFRVVSRIYPPYLSRKPGIDSSVMSGNNAFEGYAMDLMKGICELYECNYVFELVPDNNYGKYDPKTKEWNGLIRHLLDRKADLAICDLTTTYERRKAVDFSNPFMTLGISILYTKIVKEPPDLLAFTNPLSLHVWLYMVTAYMVISMIIFLVARLNPNEWENPHPCNPNPEELENIWNIKNCFWLTLGSIMQQGCDILPKGISTRMVAGMWWFFTLIMISCYTANLAAFLTQSRMGPTIQSAEDLAAQTKIKYGCLKDGATASFFRDTNVTTYHKMWVAMETADPSVFETSNDDGVKRVISKKGKYAFLMESSSIEYEVEKHCELVQVGNRLDTKGYGIAMPTNAPYRTSINQAILKMQEMGRLQRLKEKWWKEKNKANTCKKDEDSKTDSANELSLAHVGGVFVVLVVGMSIAMVIAVCEFLWHVRKIAVTQHVALKEVFLKELRFAMDIWCRQKPANPAANLNLSRETLRQGD</sequence>
<dbReference type="PRINTS" id="PR00177">
    <property type="entry name" value="NMDARECEPTOR"/>
</dbReference>
<evidence type="ECO:0000256" key="14">
    <source>
        <dbReference type="ARBA" id="ARBA00023303"/>
    </source>
</evidence>
<evidence type="ECO:0000256" key="9">
    <source>
        <dbReference type="ARBA" id="ARBA00023136"/>
    </source>
</evidence>
<evidence type="ECO:0000256" key="21">
    <source>
        <dbReference type="SAM" id="SignalP"/>
    </source>
</evidence>
<feature type="transmembrane region" description="Helical" evidence="20">
    <location>
        <begin position="638"/>
        <end position="658"/>
    </location>
</feature>